<evidence type="ECO:0000313" key="1">
    <source>
        <dbReference type="EMBL" id="MBM7642765.1"/>
    </source>
</evidence>
<gene>
    <name evidence="1" type="ORF">JOC28_001063</name>
</gene>
<evidence type="ECO:0000313" key="2">
    <source>
        <dbReference type="Proteomes" id="UP000697472"/>
    </source>
</evidence>
<keyword evidence="2" id="KW-1185">Reference proteome</keyword>
<comment type="caution">
    <text evidence="1">The sequence shown here is derived from an EMBL/GenBank/DDBJ whole genome shotgun (WGS) entry which is preliminary data.</text>
</comment>
<dbReference type="Proteomes" id="UP000697472">
    <property type="component" value="Unassembled WGS sequence"/>
</dbReference>
<name>A0ABS2PT77_9STRE</name>
<reference evidence="1 2" key="1">
    <citation type="submission" date="2021-01" db="EMBL/GenBank/DDBJ databases">
        <title>Genomic Encyclopedia of Type Strains, Phase IV (KMG-IV): sequencing the most valuable type-strain genomes for metagenomic binning, comparative biology and taxonomic classification.</title>
        <authorList>
            <person name="Goeker M."/>
        </authorList>
    </citation>
    <scope>NUCLEOTIDE SEQUENCE [LARGE SCALE GENOMIC DNA]</scope>
    <source>
        <strain evidence="1 2">DSM 27382</strain>
    </source>
</reference>
<dbReference type="InterPro" id="IPR031664">
    <property type="entry name" value="DUF5085"/>
</dbReference>
<sequence>MFESTISENQQIHLERVISKYYVASLQDIDNILVEFLTQLNSLNYTQSGQLFYSINSDLRADGTIIIECFLPVDEENQGNLPEEFLYHSYFQVLNLVATRVTGVTEREINTGVGNLAKYIRKNRFKEVTPAFYQLTVNDETVYTDIMVGVR</sequence>
<accession>A0ABS2PT77</accession>
<protein>
    <submittedName>
        <fullName evidence="1">D-hexose-6-phosphate mutarotase</fullName>
    </submittedName>
</protein>
<dbReference type="EMBL" id="JAFBEH010000019">
    <property type="protein sequence ID" value="MBM7642765.1"/>
    <property type="molecule type" value="Genomic_DNA"/>
</dbReference>
<dbReference type="RefSeq" id="WP_205009606.1">
    <property type="nucleotide sequence ID" value="NZ_JAFBEH010000019.1"/>
</dbReference>
<dbReference type="Pfam" id="PF16895">
    <property type="entry name" value="DUF5085"/>
    <property type="match status" value="1"/>
</dbReference>
<proteinExistence type="predicted"/>
<organism evidence="1 2">
    <name type="scientific">Streptococcus loxodontisalivarius</name>
    <dbReference type="NCBI Taxonomy" id="1349415"/>
    <lineage>
        <taxon>Bacteria</taxon>
        <taxon>Bacillati</taxon>
        <taxon>Bacillota</taxon>
        <taxon>Bacilli</taxon>
        <taxon>Lactobacillales</taxon>
        <taxon>Streptococcaceae</taxon>
        <taxon>Streptococcus</taxon>
    </lineage>
</organism>